<dbReference type="EMBL" id="KE145367">
    <property type="protein sequence ID" value="EPE29810.1"/>
    <property type="molecule type" value="Genomic_DNA"/>
</dbReference>
<dbReference type="Proteomes" id="UP000016922">
    <property type="component" value="Unassembled WGS sequence"/>
</dbReference>
<name>S3CW22_GLAL2</name>
<accession>S3CW22</accession>
<dbReference type="GeneID" id="19460028"/>
<feature type="domain" description="2EXR" evidence="1">
    <location>
        <begin position="11"/>
        <end position="74"/>
    </location>
</feature>
<evidence type="ECO:0000259" key="1">
    <source>
        <dbReference type="Pfam" id="PF20150"/>
    </source>
</evidence>
<dbReference type="RefSeq" id="XP_008083919.1">
    <property type="nucleotide sequence ID" value="XM_008085728.1"/>
</dbReference>
<reference evidence="2 3" key="1">
    <citation type="journal article" date="2013" name="BMC Genomics">
        <title>Genomics-driven discovery of the pneumocandin biosynthetic gene cluster in the fungus Glarea lozoyensis.</title>
        <authorList>
            <person name="Chen L."/>
            <person name="Yue Q."/>
            <person name="Zhang X."/>
            <person name="Xiang M."/>
            <person name="Wang C."/>
            <person name="Li S."/>
            <person name="Che Y."/>
            <person name="Ortiz-Lopez F.J."/>
            <person name="Bills G.F."/>
            <person name="Liu X."/>
            <person name="An Z."/>
        </authorList>
    </citation>
    <scope>NUCLEOTIDE SEQUENCE [LARGE SCALE GENOMIC DNA]</scope>
    <source>
        <strain evidence="3">ATCC 20868 / MF5171</strain>
    </source>
</reference>
<evidence type="ECO:0000313" key="2">
    <source>
        <dbReference type="EMBL" id="EPE29810.1"/>
    </source>
</evidence>
<dbReference type="HOGENOM" id="CLU_2171333_0_0_1"/>
<protein>
    <recommendedName>
        <fullName evidence="1">2EXR domain-containing protein</fullName>
    </recommendedName>
</protein>
<gene>
    <name evidence="2" type="ORF">GLAREA_00970</name>
</gene>
<sequence>MALHDKQKLIFTDLPNEIQFKILHFTYEPRIIVLDWAVPEHWKLNIQQVNTPVALHINQNLRIEAQRDYELLEHDFSINVPYSQFAQAVTHPLLHFGPGLWPLTVFVTGS</sequence>
<dbReference type="KEGG" id="glz:GLAREA_00970"/>
<keyword evidence="3" id="KW-1185">Reference proteome</keyword>
<evidence type="ECO:0000313" key="3">
    <source>
        <dbReference type="Proteomes" id="UP000016922"/>
    </source>
</evidence>
<dbReference type="Pfam" id="PF20150">
    <property type="entry name" value="2EXR"/>
    <property type="match status" value="1"/>
</dbReference>
<dbReference type="AlphaFoldDB" id="S3CW22"/>
<dbReference type="InterPro" id="IPR045518">
    <property type="entry name" value="2EXR"/>
</dbReference>
<organism evidence="2 3">
    <name type="scientific">Glarea lozoyensis (strain ATCC 20868 / MF5171)</name>
    <dbReference type="NCBI Taxonomy" id="1116229"/>
    <lineage>
        <taxon>Eukaryota</taxon>
        <taxon>Fungi</taxon>
        <taxon>Dikarya</taxon>
        <taxon>Ascomycota</taxon>
        <taxon>Pezizomycotina</taxon>
        <taxon>Leotiomycetes</taxon>
        <taxon>Helotiales</taxon>
        <taxon>Helotiaceae</taxon>
        <taxon>Glarea</taxon>
    </lineage>
</organism>
<proteinExistence type="predicted"/>